<sequence>MNTNDGLSYAARIDTSEYDAALDHMAEKVGGVTSQIEQESARIQQLISSSIPEVDLKFLYDDTPTLNAIGEAYAQIARVIRENNSAVNELQEAYRQVTEEANKYANVPGRSEYVKELRQQRKAIQEVITTRKEVIAAAQAEEKELQKNEKSLVAAANAAEKQSTAAVSLRQRIRELTMEAAALRDAEQAQGREIDKTTGRYREIIEEIGRLKDIQGDIQSAGNVFANDENQFAGIISGLTGLSGAFSAAQGAVGLFAGENEHLQEIMLKVQSLMAITMGLQQVQQTLNKDSAFSLVTLNAVKQKWNKLTGKSAASQTQEATATASATAAQNANTTATAENATVTKVDTAAQQENNAVTTAGAGAQATNTSATKAATTAQNAHTGALVAGTAASKAMSIAMRVLKLALISTGIGALVVLVGELVSWIVDLCSAEDEAVKHTQDLNKINEDAAKTYIQEQVALEDNIKACKNFTGSKEQEKKKVNELNSKYGEALGYYDSLEQWERVLTERGPAYCEMLRMKAVQQGLLNKYVEAYVEALEVAHKAENGEFDRSWYNPARWFGDSNEERRANMIAEANKEADYWKEAMTQQKADLERFQKENHFDVVHIDPKSGGNRGSGKTFDPKAAAREQRKLLAEYQAEVKKYITDTNNAISQAMIDSMEAGYGKELATIRRNGESRKKAWEQQLIELAEAMRDNAHAMFMTQNGATEDTWENSAQGKRSLQDWIDELLKNKDVAANYSQGLADIANSVERQLADVRTKYMNQLIDEFGSYEDRFDKLTIEWTKKINQVAAIAPDMLPKALDKMEEAFSSLKAEDFKKTINWDVVFGDLGNQSLQSLQYSLEKVKTYFDREKASMSVEQIKTFQEAITAMENEIASRNPFTALHKSFKDISTAKDELVAALAEVAAAQTALNEAEAEYNAALQAKHKILELIETGELAQDCQELADANERVTASERKFTDAKTKSLQADQRALNARNNVTKSYKTFATQLKSAGTVVTDIGGRASKLARIFSSDIADSMDKALGFIDEVVDAAGDVISAIGDVGKSVSKNVAQTAEAAGTATQATAQATATSISTVEKASIILTVISAALQIATAIASLFNDDESKQKEIERLQERIDQLQWELDNADTVRFKERVGDAVKKLNSVYRDTTEEVLRLHLTSQQYANWFNRAIGQMVYRNEIYEKSIQKLADAYASVGYTADKALGGKKYEESRKQIENLAEQQILIQRQINQERDKKDTDNGKIEDWQRQIQEIAHEMATIINEMLEDIIGGSSEDISKRLGDAFMDAAAQGEDAMEAWHSTVKDIIADITKRMLISKFIEEPIGQIFDKYKTRWFGSDGRFKGIDNVINSMNDLSSDLNEVGSNFQQVWNNLPDDMKKWFAPLDDAEREGTQKGIATASQDSVDENNARLSMIQEHTYTLVQGVKELNATGTRLLEVATGIKDNTEETNKKLDDVKENVKAIKDSVDEIDTRGLKLRT</sequence>
<reference evidence="2 3" key="1">
    <citation type="submission" date="2019-02" db="EMBL/GenBank/DDBJ databases">
        <title>Isolation and identification of novel species under the genus Muribaculum.</title>
        <authorList>
            <person name="Miyake S."/>
            <person name="Ding Y."/>
            <person name="Low A."/>
            <person name="Soh M."/>
            <person name="Seedorf H."/>
        </authorList>
    </citation>
    <scope>NUCLEOTIDE SEQUENCE [LARGE SCALE GENOMIC DNA]</scope>
    <source>
        <strain evidence="2 3">TLL-A4</strain>
        <plasmid evidence="3">ptaa-4-1</plasmid>
    </source>
</reference>
<dbReference type="OrthoDB" id="1414895at2"/>
<organism evidence="2 3">
    <name type="scientific">Muribaculum gordoncarteri</name>
    <dbReference type="NCBI Taxonomy" id="2530390"/>
    <lineage>
        <taxon>Bacteria</taxon>
        <taxon>Pseudomonadati</taxon>
        <taxon>Bacteroidota</taxon>
        <taxon>Bacteroidia</taxon>
        <taxon>Bacteroidales</taxon>
        <taxon>Muribaculaceae</taxon>
        <taxon>Muribaculum</taxon>
    </lineage>
</organism>
<feature type="coiled-coil region" evidence="1">
    <location>
        <begin position="76"/>
        <end position="107"/>
    </location>
</feature>
<dbReference type="Proteomes" id="UP000297031">
    <property type="component" value="Plasmid pTAA-4-1"/>
</dbReference>
<dbReference type="RefSeq" id="WP_135472870.1">
    <property type="nucleotide sequence ID" value="NZ_CP039394.1"/>
</dbReference>
<geneLocation type="plasmid" evidence="3">
    <name>ptaa-4-1</name>
</geneLocation>
<gene>
    <name evidence="2" type="ORF">E7746_14540</name>
</gene>
<evidence type="ECO:0000313" key="2">
    <source>
        <dbReference type="EMBL" id="QCD37155.1"/>
    </source>
</evidence>
<feature type="coiled-coil region" evidence="1">
    <location>
        <begin position="1210"/>
        <end position="1265"/>
    </location>
</feature>
<feature type="coiled-coil region" evidence="1">
    <location>
        <begin position="1447"/>
        <end position="1474"/>
    </location>
</feature>
<protein>
    <submittedName>
        <fullName evidence="2">Uncharacterized protein</fullName>
    </submittedName>
</protein>
<dbReference type="GeneID" id="82151179"/>
<keyword evidence="3" id="KW-1185">Reference proteome</keyword>
<evidence type="ECO:0000313" key="3">
    <source>
        <dbReference type="Proteomes" id="UP000297031"/>
    </source>
</evidence>
<evidence type="ECO:0000256" key="1">
    <source>
        <dbReference type="SAM" id="Coils"/>
    </source>
</evidence>
<feature type="coiled-coil region" evidence="1">
    <location>
        <begin position="898"/>
        <end position="932"/>
    </location>
</feature>
<keyword evidence="2" id="KW-0614">Plasmid</keyword>
<proteinExistence type="predicted"/>
<name>A0A4P7VSF3_9BACT</name>
<feature type="coiled-coil region" evidence="1">
    <location>
        <begin position="135"/>
        <end position="186"/>
    </location>
</feature>
<dbReference type="EMBL" id="CP039394">
    <property type="protein sequence ID" value="QCD37155.1"/>
    <property type="molecule type" value="Genomic_DNA"/>
</dbReference>
<feature type="coiled-coil region" evidence="1">
    <location>
        <begin position="1097"/>
        <end position="1131"/>
    </location>
</feature>
<keyword evidence="1" id="KW-0175">Coiled coil</keyword>
<dbReference type="KEGG" id="mgod:E7746_14540"/>
<accession>A0A4P7VSF3</accession>